<dbReference type="InterPro" id="IPR001387">
    <property type="entry name" value="Cro/C1-type_HTH"/>
</dbReference>
<reference evidence="2 3" key="1">
    <citation type="submission" date="2016-10" db="EMBL/GenBank/DDBJ databases">
        <authorList>
            <person name="Varghese N."/>
            <person name="Submissions S."/>
        </authorList>
    </citation>
    <scope>NUCLEOTIDE SEQUENCE [LARGE SCALE GENOMIC DNA]</scope>
    <source>
        <strain evidence="2 3">DSM 13796</strain>
    </source>
</reference>
<name>A0A1I5YM06_9BACI</name>
<dbReference type="SMART" id="SM00530">
    <property type="entry name" value="HTH_XRE"/>
    <property type="match status" value="1"/>
</dbReference>
<comment type="caution">
    <text evidence="2">The sequence shown here is derived from an EMBL/GenBank/DDBJ whole genome shotgun (WGS) entry which is preliminary data.</text>
</comment>
<accession>A0A1I5YM06</accession>
<proteinExistence type="predicted"/>
<dbReference type="EMBL" id="FOXX01000003">
    <property type="protein sequence ID" value="SFQ45115.1"/>
    <property type="molecule type" value="Genomic_DNA"/>
</dbReference>
<dbReference type="PROSITE" id="PS50943">
    <property type="entry name" value="HTH_CROC1"/>
    <property type="match status" value="1"/>
</dbReference>
<evidence type="ECO:0000313" key="3">
    <source>
        <dbReference type="Proteomes" id="UP000182762"/>
    </source>
</evidence>
<dbReference type="Gene3D" id="1.10.260.40">
    <property type="entry name" value="lambda repressor-like DNA-binding domains"/>
    <property type="match status" value="1"/>
</dbReference>
<gene>
    <name evidence="2" type="ORF">SAMN02745910_01403</name>
</gene>
<dbReference type="GeneID" id="93710121"/>
<evidence type="ECO:0000259" key="1">
    <source>
        <dbReference type="PROSITE" id="PS50943"/>
    </source>
</evidence>
<dbReference type="Pfam" id="PF01381">
    <property type="entry name" value="HTH_3"/>
    <property type="match status" value="1"/>
</dbReference>
<dbReference type="RefSeq" id="WP_061802832.1">
    <property type="nucleotide sequence ID" value="NZ_FOXX01000003.1"/>
</dbReference>
<dbReference type="CDD" id="cd00093">
    <property type="entry name" value="HTH_XRE"/>
    <property type="match status" value="1"/>
</dbReference>
<feature type="domain" description="HTH cro/C1-type" evidence="1">
    <location>
        <begin position="8"/>
        <end position="61"/>
    </location>
</feature>
<evidence type="ECO:0000313" key="2">
    <source>
        <dbReference type="EMBL" id="SFQ45115.1"/>
    </source>
</evidence>
<organism evidence="2 3">
    <name type="scientific">Priestia endophytica DSM 13796</name>
    <dbReference type="NCBI Taxonomy" id="1121089"/>
    <lineage>
        <taxon>Bacteria</taxon>
        <taxon>Bacillati</taxon>
        <taxon>Bacillota</taxon>
        <taxon>Bacilli</taxon>
        <taxon>Bacillales</taxon>
        <taxon>Bacillaceae</taxon>
        <taxon>Priestia</taxon>
    </lineage>
</organism>
<dbReference type="Proteomes" id="UP000182762">
    <property type="component" value="Unassembled WGS sequence"/>
</dbReference>
<sequence length="70" mass="7901">MGVKRTKLKNWLVKEGRSQEWLAKNAKISSTAMSEICTGKRDPTISTVKKIMSAIRKVNKSAKAEDFFDI</sequence>
<keyword evidence="3" id="KW-1185">Reference proteome</keyword>
<protein>
    <submittedName>
        <fullName evidence="2">Helix-turn-helix</fullName>
    </submittedName>
</protein>
<dbReference type="SUPFAM" id="SSF47413">
    <property type="entry name" value="lambda repressor-like DNA-binding domains"/>
    <property type="match status" value="1"/>
</dbReference>
<dbReference type="InterPro" id="IPR010982">
    <property type="entry name" value="Lambda_DNA-bd_dom_sf"/>
</dbReference>